<feature type="transmembrane region" description="Helical" evidence="5">
    <location>
        <begin position="59"/>
        <end position="79"/>
    </location>
</feature>
<evidence type="ECO:0000313" key="8">
    <source>
        <dbReference type="Proteomes" id="UP000026962"/>
    </source>
</evidence>
<dbReference type="STRING" id="4537.A0A0E0LJP8"/>
<evidence type="ECO:0000313" key="7">
    <source>
        <dbReference type="EnsemblPlants" id="OPUNC07G10470.1"/>
    </source>
</evidence>
<dbReference type="EnsemblPlants" id="OPUNC07G10470.1">
    <property type="protein sequence ID" value="OPUNC07G10470.1"/>
    <property type="gene ID" value="OPUNC07G10470"/>
</dbReference>
<comment type="subcellular location">
    <subcellularLocation>
        <location evidence="1">Membrane</location>
    </subcellularLocation>
</comment>
<dbReference type="AlphaFoldDB" id="A0A0E0LJP8"/>
<keyword evidence="5" id="KW-0472">Membrane</keyword>
<reference evidence="7" key="2">
    <citation type="submission" date="2018-05" db="EMBL/GenBank/DDBJ databases">
        <title>OpunRS2 (Oryza punctata Reference Sequence Version 2).</title>
        <authorList>
            <person name="Zhang J."/>
            <person name="Kudrna D."/>
            <person name="Lee S."/>
            <person name="Talag J."/>
            <person name="Welchert J."/>
            <person name="Wing R.A."/>
        </authorList>
    </citation>
    <scope>NUCLEOTIDE SEQUENCE [LARGE SCALE GENOMIC DNA]</scope>
</reference>
<dbReference type="GO" id="GO:0016717">
    <property type="term" value="F:oxidoreductase activity, acting on paired donors, with oxidation of a pair of donors resulting in the reduction of molecular oxygen to two molecules of water"/>
    <property type="evidence" value="ECO:0007669"/>
    <property type="project" value="InterPro"/>
</dbReference>
<organism evidence="7">
    <name type="scientific">Oryza punctata</name>
    <name type="common">Red rice</name>
    <dbReference type="NCBI Taxonomy" id="4537"/>
    <lineage>
        <taxon>Eukaryota</taxon>
        <taxon>Viridiplantae</taxon>
        <taxon>Streptophyta</taxon>
        <taxon>Embryophyta</taxon>
        <taxon>Tracheophyta</taxon>
        <taxon>Spermatophyta</taxon>
        <taxon>Magnoliopsida</taxon>
        <taxon>Liliopsida</taxon>
        <taxon>Poales</taxon>
        <taxon>Poaceae</taxon>
        <taxon>BOP clade</taxon>
        <taxon>Oryzoideae</taxon>
        <taxon>Oryzeae</taxon>
        <taxon>Oryzinae</taxon>
        <taxon>Oryza</taxon>
    </lineage>
</organism>
<evidence type="ECO:0000256" key="4">
    <source>
        <dbReference type="SAM" id="MobiDB-lite"/>
    </source>
</evidence>
<dbReference type="GO" id="GO:0016020">
    <property type="term" value="C:membrane"/>
    <property type="evidence" value="ECO:0007669"/>
    <property type="project" value="UniProtKB-SubCell"/>
</dbReference>
<accession>A0A0E0LJP8</accession>
<comment type="similarity">
    <text evidence="2">Belongs to the fatty acid desaturase type 1 family.</text>
</comment>
<dbReference type="InterPro" id="IPR012171">
    <property type="entry name" value="Fatty_acid_desaturase"/>
</dbReference>
<keyword evidence="8" id="KW-1185">Reference proteome</keyword>
<keyword evidence="5" id="KW-0812">Transmembrane</keyword>
<dbReference type="HOGENOM" id="CLU_033094_2_1_1"/>
<evidence type="ECO:0000256" key="5">
    <source>
        <dbReference type="SAM" id="Phobius"/>
    </source>
</evidence>
<reference evidence="7" key="1">
    <citation type="submission" date="2015-04" db="UniProtKB">
        <authorList>
            <consortium name="EnsemblPlants"/>
        </authorList>
    </citation>
    <scope>IDENTIFICATION</scope>
</reference>
<dbReference type="OMA" id="HYDQERI"/>
<dbReference type="InterPro" id="IPR021863">
    <property type="entry name" value="FAS_N"/>
</dbReference>
<dbReference type="Proteomes" id="UP000026962">
    <property type="component" value="Chromosome 7"/>
</dbReference>
<name>A0A0E0LJP8_ORYPU</name>
<proteinExistence type="inferred from homology"/>
<feature type="transmembrane region" description="Helical" evidence="5">
    <location>
        <begin position="168"/>
        <end position="185"/>
    </location>
</feature>
<evidence type="ECO:0000259" key="6">
    <source>
        <dbReference type="Pfam" id="PF11960"/>
    </source>
</evidence>
<evidence type="ECO:0000256" key="3">
    <source>
        <dbReference type="ARBA" id="ARBA00023002"/>
    </source>
</evidence>
<dbReference type="Pfam" id="PF11960">
    <property type="entry name" value="DUF3474"/>
    <property type="match status" value="1"/>
</dbReference>
<dbReference type="eggNOG" id="ENOG502QQNB">
    <property type="taxonomic scope" value="Eukaryota"/>
</dbReference>
<keyword evidence="5" id="KW-1133">Transmembrane helix</keyword>
<feature type="domain" description="Fatty acid desaturase N-terminal" evidence="6">
    <location>
        <begin position="27"/>
        <end position="65"/>
    </location>
</feature>
<dbReference type="Gramene" id="OPUNC07G10470.1">
    <property type="protein sequence ID" value="OPUNC07G10470.1"/>
    <property type="gene ID" value="OPUNC07G10470"/>
</dbReference>
<keyword evidence="3" id="KW-0560">Oxidoreductase</keyword>
<feature type="region of interest" description="Disordered" evidence="4">
    <location>
        <begin position="1"/>
        <end position="20"/>
    </location>
</feature>
<evidence type="ECO:0000256" key="2">
    <source>
        <dbReference type="ARBA" id="ARBA00009295"/>
    </source>
</evidence>
<protein>
    <recommendedName>
        <fullName evidence="6">Fatty acid desaturase N-terminal domain-containing protein</fullName>
    </recommendedName>
</protein>
<sequence length="254" mass="29347">MGASGQTITVEEGKRQQRSHAALTVDKPPFTLGDIKKAIASHCFHRCVIKSFSYLIHDLAIATSLLYFALVGITALPSISASSPDRSTGPRRAHEYDHHVFSDYLLLDNIEGLVLHSALLTPFFSWKYSHRRHHANMYWRKDEVYVAKKKSALPWYTPYVFGNPVGRLVYIVLQLTLAWPLYLVFNLSGQPYPRIIITCHYDQERIQSEWEWLRDSLATVDRDYGVLNHVLHNVTDTDVLHHLFPSMPHYHEFF</sequence>
<evidence type="ECO:0000256" key="1">
    <source>
        <dbReference type="ARBA" id="ARBA00004370"/>
    </source>
</evidence>
<dbReference type="PANTHER" id="PTHR32100">
    <property type="entry name" value="OMEGA-6 FATTY ACID DESATURASE, CHLOROPLASTIC"/>
    <property type="match status" value="1"/>
</dbReference>